<dbReference type="Proteomes" id="UP000076476">
    <property type="component" value="Unassembled WGS sequence"/>
</dbReference>
<gene>
    <name evidence="1" type="ORF">AZI98_08130</name>
</gene>
<evidence type="ECO:0000313" key="2">
    <source>
        <dbReference type="Proteomes" id="UP000076476"/>
    </source>
</evidence>
<comment type="caution">
    <text evidence="1">The sequence shown here is derived from an EMBL/GenBank/DDBJ whole genome shotgun (WGS) entry which is preliminary data.</text>
</comment>
<dbReference type="EMBL" id="LWBR01000020">
    <property type="protein sequence ID" value="KZN96532.1"/>
    <property type="molecule type" value="Genomic_DNA"/>
</dbReference>
<dbReference type="AlphaFoldDB" id="A0A165XYC3"/>
<name>A0A165XYC3_9BACI</name>
<sequence>MPVTLKGGPDPANRKLYSVYLQENSVRMTANVCFGTPIVMWDINIHEFQKNRLWIEHHTQ</sequence>
<proteinExistence type="predicted"/>
<keyword evidence="2" id="KW-1185">Reference proteome</keyword>
<organism evidence="1 2">
    <name type="scientific">Aeribacillus pallidus</name>
    <dbReference type="NCBI Taxonomy" id="33936"/>
    <lineage>
        <taxon>Bacteria</taxon>
        <taxon>Bacillati</taxon>
        <taxon>Bacillota</taxon>
        <taxon>Bacilli</taxon>
        <taxon>Bacillales</taxon>
        <taxon>Bacillaceae</taxon>
        <taxon>Aeribacillus</taxon>
    </lineage>
</organism>
<evidence type="ECO:0000313" key="1">
    <source>
        <dbReference type="EMBL" id="KZN96532.1"/>
    </source>
</evidence>
<reference evidence="1 2" key="1">
    <citation type="submission" date="2016-04" db="EMBL/GenBank/DDBJ databases">
        <title>Draft genome sequence of Aeribacillus pallidus 8m3 from petroleum reservoir.</title>
        <authorList>
            <person name="Poltaraus A.B."/>
            <person name="Nazina T.N."/>
            <person name="Tourova T.P."/>
            <person name="Malakho S.M."/>
            <person name="Korshunova A.V."/>
            <person name="Sokolova D.S."/>
        </authorList>
    </citation>
    <scope>NUCLEOTIDE SEQUENCE [LARGE SCALE GENOMIC DNA]</scope>
    <source>
        <strain evidence="1 2">8m3</strain>
    </source>
</reference>
<protein>
    <submittedName>
        <fullName evidence="1">Uncharacterized protein</fullName>
    </submittedName>
</protein>
<accession>A0A165XYC3</accession>